<dbReference type="Pfam" id="PF14063">
    <property type="entry name" value="DUF4254"/>
    <property type="match status" value="1"/>
</dbReference>
<dbReference type="Proteomes" id="UP000655751">
    <property type="component" value="Unassembled WGS sequence"/>
</dbReference>
<keyword evidence="2" id="KW-1185">Reference proteome</keyword>
<organism evidence="1 2">
    <name type="scientific">Nocardia bovistercoris</name>
    <dbReference type="NCBI Taxonomy" id="2785916"/>
    <lineage>
        <taxon>Bacteria</taxon>
        <taxon>Bacillati</taxon>
        <taxon>Actinomycetota</taxon>
        <taxon>Actinomycetes</taxon>
        <taxon>Mycobacteriales</taxon>
        <taxon>Nocardiaceae</taxon>
        <taxon>Nocardia</taxon>
    </lineage>
</organism>
<comment type="caution">
    <text evidence="1">The sequence shown here is derived from an EMBL/GenBank/DDBJ whole genome shotgun (WGS) entry which is preliminary data.</text>
</comment>
<dbReference type="InterPro" id="IPR025350">
    <property type="entry name" value="DUF4254"/>
</dbReference>
<accession>A0A931N5D4</accession>
<evidence type="ECO:0000313" key="2">
    <source>
        <dbReference type="Proteomes" id="UP000655751"/>
    </source>
</evidence>
<dbReference type="AlphaFoldDB" id="A0A931N5D4"/>
<dbReference type="EMBL" id="JADMLG010000008">
    <property type="protein sequence ID" value="MBH0778553.1"/>
    <property type="molecule type" value="Genomic_DNA"/>
</dbReference>
<proteinExistence type="predicted"/>
<gene>
    <name evidence="1" type="ORF">IT779_19930</name>
</gene>
<name>A0A931N5D4_9NOCA</name>
<protein>
    <submittedName>
        <fullName evidence="1">DUF4254 domain-containing protein</fullName>
    </submittedName>
</protein>
<evidence type="ECO:0000313" key="1">
    <source>
        <dbReference type="EMBL" id="MBH0778553.1"/>
    </source>
</evidence>
<reference evidence="1" key="1">
    <citation type="submission" date="2020-11" db="EMBL/GenBank/DDBJ databases">
        <title>Nocardia NEAU-351.nov., a novel actinomycete isolated from the cow dung.</title>
        <authorList>
            <person name="Zhang X."/>
        </authorList>
    </citation>
    <scope>NUCLEOTIDE SEQUENCE</scope>
    <source>
        <strain evidence="1">NEAU-351</strain>
    </source>
</reference>
<sequence>MLRAAYALTTLHERRLFEGADPHTDGRSAGLVHEIDHWVRRQLPPTHTATAVHTESIGAIVDRIAAYTATTYAALAAGSPDRLATERQRLAALATTYEHLTDDVVAGRRRLP</sequence>